<sequence>MQVEGGSSEGSKSECEEPTLGFRIVIPDDKDKEILLAANKILTGIEKGVVGFDTEFTKRIPSSTEQIILNMEAPSPTAKKAAKAVLQYLELVSEKGYQTDWEKAGLCTIQIATALPVELKRILESPEILLAGAGLLSDTTVIWEDLRVDMKQLTDVGLMTRLWKPEARDEEGFQHLALDSATKDVLQITIDKSKQSLIDWRKEPSESDITCKRETNYHTDAAIDTAVSLRLFEFLSPALVKKEQAMGKQIPASWYTYNMTEGEPTRIDRSHKGAVIPWSFRDCTWWMANKFKGYLP</sequence>
<accession>A0AAD6X1E2</accession>
<dbReference type="Gene3D" id="3.30.420.10">
    <property type="entry name" value="Ribonuclease H-like superfamily/Ribonuclease H"/>
    <property type="match status" value="1"/>
</dbReference>
<dbReference type="SUPFAM" id="SSF53098">
    <property type="entry name" value="Ribonuclease H-like"/>
    <property type="match status" value="1"/>
</dbReference>
<gene>
    <name evidence="2" type="ORF">C8F04DRAFT_1184494</name>
</gene>
<dbReference type="InterPro" id="IPR012337">
    <property type="entry name" value="RNaseH-like_sf"/>
</dbReference>
<dbReference type="AlphaFoldDB" id="A0AAD6X1E2"/>
<keyword evidence="3" id="KW-1185">Reference proteome</keyword>
<proteinExistence type="predicted"/>
<evidence type="ECO:0000313" key="3">
    <source>
        <dbReference type="Proteomes" id="UP001218188"/>
    </source>
</evidence>
<dbReference type="Proteomes" id="UP001218188">
    <property type="component" value="Unassembled WGS sequence"/>
</dbReference>
<dbReference type="InterPro" id="IPR036397">
    <property type="entry name" value="RNaseH_sf"/>
</dbReference>
<dbReference type="InterPro" id="IPR002562">
    <property type="entry name" value="3'-5'_exonuclease_dom"/>
</dbReference>
<reference evidence="2" key="1">
    <citation type="submission" date="2023-03" db="EMBL/GenBank/DDBJ databases">
        <title>Massive genome expansion in bonnet fungi (Mycena s.s.) driven by repeated elements and novel gene families across ecological guilds.</title>
        <authorList>
            <consortium name="Lawrence Berkeley National Laboratory"/>
            <person name="Harder C.B."/>
            <person name="Miyauchi S."/>
            <person name="Viragh M."/>
            <person name="Kuo A."/>
            <person name="Thoen E."/>
            <person name="Andreopoulos B."/>
            <person name="Lu D."/>
            <person name="Skrede I."/>
            <person name="Drula E."/>
            <person name="Henrissat B."/>
            <person name="Morin E."/>
            <person name="Kohler A."/>
            <person name="Barry K."/>
            <person name="LaButti K."/>
            <person name="Morin E."/>
            <person name="Salamov A."/>
            <person name="Lipzen A."/>
            <person name="Mereny Z."/>
            <person name="Hegedus B."/>
            <person name="Baldrian P."/>
            <person name="Stursova M."/>
            <person name="Weitz H."/>
            <person name="Taylor A."/>
            <person name="Grigoriev I.V."/>
            <person name="Nagy L.G."/>
            <person name="Martin F."/>
            <person name="Kauserud H."/>
        </authorList>
    </citation>
    <scope>NUCLEOTIDE SEQUENCE</scope>
    <source>
        <strain evidence="2">CBHHK200</strain>
    </source>
</reference>
<name>A0AAD6X1E2_9AGAR</name>
<dbReference type="GO" id="GO:0006139">
    <property type="term" value="P:nucleobase-containing compound metabolic process"/>
    <property type="evidence" value="ECO:0007669"/>
    <property type="project" value="InterPro"/>
</dbReference>
<dbReference type="Pfam" id="PF01612">
    <property type="entry name" value="DNA_pol_A_exo1"/>
    <property type="match status" value="1"/>
</dbReference>
<evidence type="ECO:0000313" key="2">
    <source>
        <dbReference type="EMBL" id="KAJ7033022.1"/>
    </source>
</evidence>
<evidence type="ECO:0000259" key="1">
    <source>
        <dbReference type="Pfam" id="PF01612"/>
    </source>
</evidence>
<comment type="caution">
    <text evidence="2">The sequence shown here is derived from an EMBL/GenBank/DDBJ whole genome shotgun (WGS) entry which is preliminary data.</text>
</comment>
<organism evidence="2 3">
    <name type="scientific">Mycena alexandri</name>
    <dbReference type="NCBI Taxonomy" id="1745969"/>
    <lineage>
        <taxon>Eukaryota</taxon>
        <taxon>Fungi</taxon>
        <taxon>Dikarya</taxon>
        <taxon>Basidiomycota</taxon>
        <taxon>Agaricomycotina</taxon>
        <taxon>Agaricomycetes</taxon>
        <taxon>Agaricomycetidae</taxon>
        <taxon>Agaricales</taxon>
        <taxon>Marasmiineae</taxon>
        <taxon>Mycenaceae</taxon>
        <taxon>Mycena</taxon>
    </lineage>
</organism>
<dbReference type="GO" id="GO:0003676">
    <property type="term" value="F:nucleic acid binding"/>
    <property type="evidence" value="ECO:0007669"/>
    <property type="project" value="InterPro"/>
</dbReference>
<protein>
    <recommendedName>
        <fullName evidence="1">3'-5' exonuclease domain-containing protein</fullName>
    </recommendedName>
</protein>
<feature type="domain" description="3'-5' exonuclease" evidence="1">
    <location>
        <begin position="49"/>
        <end position="238"/>
    </location>
</feature>
<dbReference type="EMBL" id="JARJCM010000068">
    <property type="protein sequence ID" value="KAJ7033022.1"/>
    <property type="molecule type" value="Genomic_DNA"/>
</dbReference>
<dbReference type="GO" id="GO:0008408">
    <property type="term" value="F:3'-5' exonuclease activity"/>
    <property type="evidence" value="ECO:0007669"/>
    <property type="project" value="InterPro"/>
</dbReference>